<proteinExistence type="predicted"/>
<gene>
    <name evidence="5" type="ORF">HNR50_001912</name>
</gene>
<evidence type="ECO:0000256" key="1">
    <source>
        <dbReference type="ARBA" id="ARBA00011738"/>
    </source>
</evidence>
<evidence type="ECO:0000313" key="5">
    <source>
        <dbReference type="EMBL" id="MBB6480254.1"/>
    </source>
</evidence>
<dbReference type="AlphaFoldDB" id="A0A841R522"/>
<dbReference type="SUPFAM" id="SSF55681">
    <property type="entry name" value="Class II aaRS and biotin synthetases"/>
    <property type="match status" value="1"/>
</dbReference>
<accession>A0A841R522</accession>
<dbReference type="Pfam" id="PF13393">
    <property type="entry name" value="tRNA-synt_His"/>
    <property type="match status" value="1"/>
</dbReference>
<feature type="binding site" evidence="3">
    <location>
        <position position="128"/>
    </location>
    <ligand>
        <name>L-histidine</name>
        <dbReference type="ChEBI" id="CHEBI:57595"/>
    </ligand>
</feature>
<dbReference type="RefSeq" id="WP_184746226.1">
    <property type="nucleotide sequence ID" value="NZ_JACHGJ010000002.1"/>
</dbReference>
<dbReference type="PIRSF" id="PIRSF001549">
    <property type="entry name" value="His-tRNA_synth"/>
    <property type="match status" value="1"/>
</dbReference>
<name>A0A841R522_9SPIO</name>
<evidence type="ECO:0000256" key="2">
    <source>
        <dbReference type="ARBA" id="ARBA00017399"/>
    </source>
</evidence>
<dbReference type="Proteomes" id="UP000587760">
    <property type="component" value="Unassembled WGS sequence"/>
</dbReference>
<dbReference type="PANTHER" id="PTHR43707:SF1">
    <property type="entry name" value="HISTIDINE--TRNA LIGASE, MITOCHONDRIAL-RELATED"/>
    <property type="match status" value="1"/>
</dbReference>
<dbReference type="GO" id="GO:0016757">
    <property type="term" value="F:glycosyltransferase activity"/>
    <property type="evidence" value="ECO:0007669"/>
    <property type="project" value="UniProtKB-KW"/>
</dbReference>
<dbReference type="GO" id="GO:0006427">
    <property type="term" value="P:histidyl-tRNA aminoacylation"/>
    <property type="evidence" value="ECO:0007669"/>
    <property type="project" value="TreeGrafter"/>
</dbReference>
<organism evidence="5 6">
    <name type="scientific">Spirochaeta isovalerica</name>
    <dbReference type="NCBI Taxonomy" id="150"/>
    <lineage>
        <taxon>Bacteria</taxon>
        <taxon>Pseudomonadati</taxon>
        <taxon>Spirochaetota</taxon>
        <taxon>Spirochaetia</taxon>
        <taxon>Spirochaetales</taxon>
        <taxon>Spirochaetaceae</taxon>
        <taxon>Spirochaeta</taxon>
    </lineage>
</organism>
<dbReference type="PANTHER" id="PTHR43707">
    <property type="entry name" value="HISTIDYL-TRNA SYNTHETASE"/>
    <property type="match status" value="1"/>
</dbReference>
<evidence type="ECO:0000313" key="6">
    <source>
        <dbReference type="Proteomes" id="UP000587760"/>
    </source>
</evidence>
<keyword evidence="6" id="KW-1185">Reference proteome</keyword>
<dbReference type="PROSITE" id="PS50862">
    <property type="entry name" value="AA_TRNA_LIGASE_II"/>
    <property type="match status" value="1"/>
</dbReference>
<dbReference type="InterPro" id="IPR045864">
    <property type="entry name" value="aa-tRNA-synth_II/BPL/LPL"/>
</dbReference>
<dbReference type="InterPro" id="IPR004516">
    <property type="entry name" value="HisRS/HisZ"/>
</dbReference>
<evidence type="ECO:0000256" key="3">
    <source>
        <dbReference type="PIRSR" id="PIRSR001549-1"/>
    </source>
</evidence>
<evidence type="ECO:0000259" key="4">
    <source>
        <dbReference type="PROSITE" id="PS50862"/>
    </source>
</evidence>
<keyword evidence="5" id="KW-0328">Glycosyltransferase</keyword>
<reference evidence="5 6" key="1">
    <citation type="submission" date="2020-08" db="EMBL/GenBank/DDBJ databases">
        <title>Genomic Encyclopedia of Type Strains, Phase IV (KMG-IV): sequencing the most valuable type-strain genomes for metagenomic binning, comparative biology and taxonomic classification.</title>
        <authorList>
            <person name="Goeker M."/>
        </authorList>
    </citation>
    <scope>NUCLEOTIDE SEQUENCE [LARGE SCALE GENOMIC DNA]</scope>
    <source>
        <strain evidence="5 6">DSM 2461</strain>
    </source>
</reference>
<comment type="subunit">
    <text evidence="1">Homodimer.</text>
</comment>
<dbReference type="GO" id="GO:0005737">
    <property type="term" value="C:cytoplasm"/>
    <property type="evidence" value="ECO:0007669"/>
    <property type="project" value="InterPro"/>
</dbReference>
<feature type="binding site" evidence="3">
    <location>
        <begin position="84"/>
        <end position="86"/>
    </location>
    <ligand>
        <name>L-histidine</name>
        <dbReference type="ChEBI" id="CHEBI:57595"/>
    </ligand>
</feature>
<sequence length="367" mass="41946">MTEIKNGHLQIPQGTEGMYLEEAFRHRKITKHIENIFTAWGYLPVETPVFDFFDTYSHLIDKNRAEQTYRLIDREGELLMLRSDVTLFLAKQMSLALDEQDLPVRVFYADTILRYESHEDISSNEFFQSGCELIGKPGREGDLEIILLLLSLFREIGLREVKIHIGSRSLLNSLCSGFSKKQLKRLKSGIDTRSRDKIRQLFIETGRTPEDSDFIVKLLMFIGTALQFKAFIYENKSGISSETLREINYLIEIADQAGELEGTDSFRIDISEIGGQDYYTGIVFSAYVENLSKAAASGGRYDSLFDQFGYNASSVGFSIMQRKVEPLIRESSLYAPPEASQREKSEDFSTAYKRGRTLRKDGRSFVL</sequence>
<feature type="domain" description="Aminoacyl-transfer RNA synthetases class-II family profile" evidence="4">
    <location>
        <begin position="27"/>
        <end position="367"/>
    </location>
</feature>
<dbReference type="Gene3D" id="3.30.930.10">
    <property type="entry name" value="Bira Bifunctional Protein, Domain 2"/>
    <property type="match status" value="1"/>
</dbReference>
<feature type="binding site" evidence="3">
    <location>
        <position position="114"/>
    </location>
    <ligand>
        <name>L-histidine</name>
        <dbReference type="ChEBI" id="CHEBI:57595"/>
    </ligand>
</feature>
<feature type="binding site" evidence="3">
    <location>
        <position position="132"/>
    </location>
    <ligand>
        <name>L-histidine</name>
        <dbReference type="ChEBI" id="CHEBI:57595"/>
    </ligand>
</feature>
<dbReference type="InterPro" id="IPR041715">
    <property type="entry name" value="HisRS-like_core"/>
</dbReference>
<feature type="binding site" evidence="3">
    <location>
        <begin position="278"/>
        <end position="279"/>
    </location>
    <ligand>
        <name>L-histidine</name>
        <dbReference type="ChEBI" id="CHEBI:57595"/>
    </ligand>
</feature>
<dbReference type="InterPro" id="IPR006195">
    <property type="entry name" value="aa-tRNA-synth_II"/>
</dbReference>
<keyword evidence="5" id="KW-0808">Transferase</keyword>
<dbReference type="EMBL" id="JACHGJ010000002">
    <property type="protein sequence ID" value="MBB6480254.1"/>
    <property type="molecule type" value="Genomic_DNA"/>
</dbReference>
<dbReference type="GO" id="GO:0004821">
    <property type="term" value="F:histidine-tRNA ligase activity"/>
    <property type="evidence" value="ECO:0007669"/>
    <property type="project" value="TreeGrafter"/>
</dbReference>
<protein>
    <recommendedName>
        <fullName evidence="2">Histidine--tRNA ligase</fullName>
    </recommendedName>
</protein>
<comment type="caution">
    <text evidence="5">The sequence shown here is derived from an EMBL/GenBank/DDBJ whole genome shotgun (WGS) entry which is preliminary data.</text>
</comment>